<dbReference type="EMBL" id="JAVDTF010000004">
    <property type="protein sequence ID" value="MDR6785385.1"/>
    <property type="molecule type" value="Genomic_DNA"/>
</dbReference>
<dbReference type="Proteomes" id="UP001246858">
    <property type="component" value="Unassembled WGS sequence"/>
</dbReference>
<protein>
    <submittedName>
        <fullName evidence="1">Uncharacterized protein</fullName>
    </submittedName>
</protein>
<comment type="caution">
    <text evidence="1">The sequence shown here is derived from an EMBL/GenBank/DDBJ whole genome shotgun (WGS) entry which is preliminary data.</text>
</comment>
<sequence length="39" mass="4517">MVFRFFDKGAEGFKKGEEKYFLFSSPFFGPGSPIQYTKT</sequence>
<keyword evidence="2" id="KW-1185">Reference proteome</keyword>
<gene>
    <name evidence="1" type="ORF">J2X78_003970</name>
</gene>
<proteinExistence type="predicted"/>
<name>A0ACC6L1U4_9SPHI</name>
<evidence type="ECO:0000313" key="2">
    <source>
        <dbReference type="Proteomes" id="UP001246858"/>
    </source>
</evidence>
<organism evidence="1 2">
    <name type="scientific">Pedobacter africanus</name>
    <dbReference type="NCBI Taxonomy" id="151894"/>
    <lineage>
        <taxon>Bacteria</taxon>
        <taxon>Pseudomonadati</taxon>
        <taxon>Bacteroidota</taxon>
        <taxon>Sphingobacteriia</taxon>
        <taxon>Sphingobacteriales</taxon>
        <taxon>Sphingobacteriaceae</taxon>
        <taxon>Pedobacter</taxon>
    </lineage>
</organism>
<evidence type="ECO:0000313" key="1">
    <source>
        <dbReference type="EMBL" id="MDR6785385.1"/>
    </source>
</evidence>
<reference evidence="1" key="1">
    <citation type="submission" date="2023-07" db="EMBL/GenBank/DDBJ databases">
        <title>Sorghum-associated microbial communities from plants grown in Nebraska, USA.</title>
        <authorList>
            <person name="Schachtman D."/>
        </authorList>
    </citation>
    <scope>NUCLEOTIDE SEQUENCE</scope>
    <source>
        <strain evidence="1">2697</strain>
    </source>
</reference>
<accession>A0ACC6L1U4</accession>